<dbReference type="Proteomes" id="UP000076798">
    <property type="component" value="Unassembled WGS sequence"/>
</dbReference>
<organism evidence="1 2">
    <name type="scientific">Sistotremastrum suecicum HHB10207 ss-3</name>
    <dbReference type="NCBI Taxonomy" id="1314776"/>
    <lineage>
        <taxon>Eukaryota</taxon>
        <taxon>Fungi</taxon>
        <taxon>Dikarya</taxon>
        <taxon>Basidiomycota</taxon>
        <taxon>Agaricomycotina</taxon>
        <taxon>Agaricomycetes</taxon>
        <taxon>Sistotremastrales</taxon>
        <taxon>Sistotremastraceae</taxon>
        <taxon>Sistotremastrum</taxon>
    </lineage>
</organism>
<dbReference type="EMBL" id="KV428258">
    <property type="protein sequence ID" value="KZT33202.1"/>
    <property type="molecule type" value="Genomic_DNA"/>
</dbReference>
<accession>A0A165YFX1</accession>
<reference evidence="1 2" key="1">
    <citation type="journal article" date="2016" name="Mol. Biol. Evol.">
        <title>Comparative Genomics of Early-Diverging Mushroom-Forming Fungi Provides Insights into the Origins of Lignocellulose Decay Capabilities.</title>
        <authorList>
            <person name="Nagy L.G."/>
            <person name="Riley R."/>
            <person name="Tritt A."/>
            <person name="Adam C."/>
            <person name="Daum C."/>
            <person name="Floudas D."/>
            <person name="Sun H."/>
            <person name="Yadav J.S."/>
            <person name="Pangilinan J."/>
            <person name="Larsson K.H."/>
            <person name="Matsuura K."/>
            <person name="Barry K."/>
            <person name="Labutti K."/>
            <person name="Kuo R."/>
            <person name="Ohm R.A."/>
            <person name="Bhattacharya S.S."/>
            <person name="Shirouzu T."/>
            <person name="Yoshinaga Y."/>
            <person name="Martin F.M."/>
            <person name="Grigoriev I.V."/>
            <person name="Hibbett D.S."/>
        </authorList>
    </citation>
    <scope>NUCLEOTIDE SEQUENCE [LARGE SCALE GENOMIC DNA]</scope>
    <source>
        <strain evidence="1 2">HHB10207 ss-3</strain>
    </source>
</reference>
<evidence type="ECO:0000313" key="1">
    <source>
        <dbReference type="EMBL" id="KZT33202.1"/>
    </source>
</evidence>
<sequence length="176" mass="20052">MCCRSDHHDQDTRGEDDADYPCCKDPRCALFKRSAEVQNLVEQGCHEEADRPEQQDVKSFDKISEPAFSQFFPSDMTQEAFSNSVQDLRPLLNNTGCTRPELTYWGPGVESRLDCQVNYWTKEKGSDWQAQRMQLKPRTKTRETSIPLIHSSTSSFVFVIAISNKAVQVDSSSMAF</sequence>
<protein>
    <submittedName>
        <fullName evidence="1">Uncharacterized protein</fullName>
    </submittedName>
</protein>
<dbReference type="AlphaFoldDB" id="A0A165YFX1"/>
<evidence type="ECO:0000313" key="2">
    <source>
        <dbReference type="Proteomes" id="UP000076798"/>
    </source>
</evidence>
<gene>
    <name evidence="1" type="ORF">SISSUDRAFT_1054523</name>
</gene>
<proteinExistence type="predicted"/>
<name>A0A165YFX1_9AGAM</name>
<keyword evidence="2" id="KW-1185">Reference proteome</keyword>